<dbReference type="STRING" id="1802280.A3B37_01510"/>
<sequence>MGARISAILERLRRRPARERRILALATYAAAAAVVLAFGTTSLRNALSLPSDLAGGETGNAAEHPGPAPAPLAALRETLGGVTAGIRGIIEESSRLIGGMSTSAPEELAAPPAISGETSGSGDMTPAVLPRPEPPALPQAAPETNEGGYAPSADNAEPRQSPGRTLGQLPEDEPGGRQSLSRLLIPEKGGEQRRGSVAGAIRRALAGLMQLLVP</sequence>
<dbReference type="AlphaFoldDB" id="A0A1G2LEG6"/>
<name>A0A1G2LEG6_9BACT</name>
<reference evidence="2 3" key="1">
    <citation type="journal article" date="2016" name="Nat. Commun.">
        <title>Thousands of microbial genomes shed light on interconnected biogeochemical processes in an aquifer system.</title>
        <authorList>
            <person name="Anantharaman K."/>
            <person name="Brown C.T."/>
            <person name="Hug L.A."/>
            <person name="Sharon I."/>
            <person name="Castelle C.J."/>
            <person name="Probst A.J."/>
            <person name="Thomas B.C."/>
            <person name="Singh A."/>
            <person name="Wilkins M.J."/>
            <person name="Karaoz U."/>
            <person name="Brodie E.L."/>
            <person name="Williams K.H."/>
            <person name="Hubbard S.S."/>
            <person name="Banfield J.F."/>
        </authorList>
    </citation>
    <scope>NUCLEOTIDE SEQUENCE [LARGE SCALE GENOMIC DNA]</scope>
</reference>
<accession>A0A1G2LEG6</accession>
<protein>
    <submittedName>
        <fullName evidence="2">Uncharacterized protein</fullName>
    </submittedName>
</protein>
<dbReference type="EMBL" id="MHQS01000006">
    <property type="protein sequence ID" value="OHA09199.1"/>
    <property type="molecule type" value="Genomic_DNA"/>
</dbReference>
<evidence type="ECO:0000313" key="2">
    <source>
        <dbReference type="EMBL" id="OHA09199.1"/>
    </source>
</evidence>
<organism evidence="2 3">
    <name type="scientific">Candidatus Sungbacteria bacterium RIFCSPLOWO2_01_FULL_59_16</name>
    <dbReference type="NCBI Taxonomy" id="1802280"/>
    <lineage>
        <taxon>Bacteria</taxon>
        <taxon>Candidatus Sungiibacteriota</taxon>
    </lineage>
</organism>
<evidence type="ECO:0000313" key="3">
    <source>
        <dbReference type="Proteomes" id="UP000176705"/>
    </source>
</evidence>
<comment type="caution">
    <text evidence="2">The sequence shown here is derived from an EMBL/GenBank/DDBJ whole genome shotgun (WGS) entry which is preliminary data.</text>
</comment>
<feature type="region of interest" description="Disordered" evidence="1">
    <location>
        <begin position="102"/>
        <end position="196"/>
    </location>
</feature>
<dbReference type="Proteomes" id="UP000176705">
    <property type="component" value="Unassembled WGS sequence"/>
</dbReference>
<gene>
    <name evidence="2" type="ORF">A3B37_01510</name>
</gene>
<evidence type="ECO:0000256" key="1">
    <source>
        <dbReference type="SAM" id="MobiDB-lite"/>
    </source>
</evidence>
<proteinExistence type="predicted"/>